<dbReference type="InterPro" id="IPR050444">
    <property type="entry name" value="Polyketide_Synthase"/>
</dbReference>
<dbReference type="SMART" id="SM00827">
    <property type="entry name" value="PKS_AT"/>
    <property type="match status" value="1"/>
</dbReference>
<dbReference type="RefSeq" id="XP_023596351.1">
    <property type="nucleotide sequence ID" value="XM_023740583.1"/>
</dbReference>
<feature type="region of interest" description="N-terminal hotdog fold" evidence="4">
    <location>
        <begin position="361"/>
        <end position="483"/>
    </location>
</feature>
<dbReference type="Gene3D" id="3.30.70.3290">
    <property type="match status" value="1"/>
</dbReference>
<evidence type="ECO:0000256" key="4">
    <source>
        <dbReference type="PROSITE-ProRule" id="PRU01363"/>
    </source>
</evidence>
<dbReference type="InterPro" id="IPR011032">
    <property type="entry name" value="GroES-like_sf"/>
</dbReference>
<keyword evidence="2" id="KW-0808">Transferase</keyword>
<dbReference type="InterPro" id="IPR001227">
    <property type="entry name" value="Ac_transferase_dom_sf"/>
</dbReference>
<dbReference type="InParanoid" id="A0A2Y9RRR7"/>
<accession>A0A2Y9RRR7</accession>
<feature type="domain" description="PKS/mFAS DH" evidence="5">
    <location>
        <begin position="361"/>
        <end position="646"/>
    </location>
</feature>
<organism evidence="6 7">
    <name type="scientific">Trichechus manatus latirostris</name>
    <name type="common">Florida manatee</name>
    <dbReference type="NCBI Taxonomy" id="127582"/>
    <lineage>
        <taxon>Eukaryota</taxon>
        <taxon>Metazoa</taxon>
        <taxon>Chordata</taxon>
        <taxon>Craniata</taxon>
        <taxon>Vertebrata</taxon>
        <taxon>Euteleostomi</taxon>
        <taxon>Mammalia</taxon>
        <taxon>Eutheria</taxon>
        <taxon>Afrotheria</taxon>
        <taxon>Sirenia</taxon>
        <taxon>Trichechidae</taxon>
        <taxon>Trichechus</taxon>
    </lineage>
</organism>
<dbReference type="InterPro" id="IPR049551">
    <property type="entry name" value="PKS_DH_C"/>
</dbReference>
<dbReference type="UniPathway" id="UPA00094"/>
<dbReference type="Proteomes" id="UP000248480">
    <property type="component" value="Unplaced"/>
</dbReference>
<dbReference type="Pfam" id="PF21089">
    <property type="entry name" value="PKS_DH_N"/>
    <property type="match status" value="1"/>
</dbReference>
<feature type="region of interest" description="C-terminal hotdog fold" evidence="4">
    <location>
        <begin position="499"/>
        <end position="646"/>
    </location>
</feature>
<feature type="active site" description="Proton acceptor; for dehydratase activity" evidence="4">
    <location>
        <position position="395"/>
    </location>
</feature>
<dbReference type="STRING" id="127582.A0A2Y9RRR7"/>
<comment type="catalytic activity">
    <reaction evidence="3">
        <text>holo-[ACP] + malonyl-CoA = malonyl-[ACP] + CoA</text>
        <dbReference type="Rhea" id="RHEA:41792"/>
        <dbReference type="Rhea" id="RHEA-COMP:9623"/>
        <dbReference type="Rhea" id="RHEA-COMP:9685"/>
        <dbReference type="ChEBI" id="CHEBI:57287"/>
        <dbReference type="ChEBI" id="CHEBI:57384"/>
        <dbReference type="ChEBI" id="CHEBI:64479"/>
        <dbReference type="ChEBI" id="CHEBI:78449"/>
        <dbReference type="EC" id="2.3.1.39"/>
    </reaction>
    <physiologicalReaction direction="left-to-right" evidence="3">
        <dbReference type="Rhea" id="RHEA:41793"/>
    </physiologicalReaction>
</comment>
<reference evidence="7" key="1">
    <citation type="submission" date="2025-08" db="UniProtKB">
        <authorList>
            <consortium name="RefSeq"/>
        </authorList>
    </citation>
    <scope>IDENTIFICATION</scope>
</reference>
<name>A0A2Y9RRR7_TRIMA</name>
<dbReference type="InterPro" id="IPR016036">
    <property type="entry name" value="Malonyl_transacylase_ACP-bd"/>
</dbReference>
<evidence type="ECO:0000256" key="1">
    <source>
        <dbReference type="ARBA" id="ARBA00005194"/>
    </source>
</evidence>
<dbReference type="GO" id="GO:0006633">
    <property type="term" value="P:fatty acid biosynthetic process"/>
    <property type="evidence" value="ECO:0007669"/>
    <property type="project" value="UniProtKB-UniPathway"/>
</dbReference>
<evidence type="ECO:0000313" key="7">
    <source>
        <dbReference type="RefSeq" id="XP_023596351.1"/>
    </source>
</evidence>
<evidence type="ECO:0000256" key="2">
    <source>
        <dbReference type="ARBA" id="ARBA00022679"/>
    </source>
</evidence>
<dbReference type="SUPFAM" id="SSF50129">
    <property type="entry name" value="GroES-like"/>
    <property type="match status" value="1"/>
</dbReference>
<dbReference type="InterPro" id="IPR049900">
    <property type="entry name" value="PKS_mFAS_DH"/>
</dbReference>
<feature type="active site" description="Proton donor; for dehydratase activity" evidence="4">
    <location>
        <position position="562"/>
    </location>
</feature>
<dbReference type="Pfam" id="PF00698">
    <property type="entry name" value="Acyl_transf_1"/>
    <property type="match status" value="1"/>
</dbReference>
<dbReference type="InterPro" id="IPR016035">
    <property type="entry name" value="Acyl_Trfase/lysoPLipase"/>
</dbReference>
<dbReference type="AlphaFoldDB" id="A0A2Y9RRR7"/>
<protein>
    <submittedName>
        <fullName evidence="7">Probable polyketide synthase 1</fullName>
    </submittedName>
</protein>
<dbReference type="PROSITE" id="PS52019">
    <property type="entry name" value="PKS_MFAS_DH"/>
    <property type="match status" value="1"/>
</dbReference>
<gene>
    <name evidence="7" type="primary">LOC111822323</name>
</gene>
<dbReference type="GeneID" id="111822323"/>
<dbReference type="SUPFAM" id="SSF52151">
    <property type="entry name" value="FabD/lysophospholipase-like"/>
    <property type="match status" value="1"/>
</dbReference>
<dbReference type="PANTHER" id="PTHR45681:SF8">
    <property type="entry name" value="CARRIER DOMAIN-CONTAINING PROTEIN"/>
    <property type="match status" value="1"/>
</dbReference>
<sequence>MPSAGIRVLWKWTPLPRKGKTLLKCEPVFREKCHEIADLFLQYKPTSLLELIENDSADFSDPEIAQSLLFMLQVALVTLLKFWGIEPNVMLGFSVGEVAAAHCAGVISLEDAVKVIHFRSSLQAKVVGGKMVVVGNIPVEEISDVLVSFSRRVCIAGFSSPCSCILSGDADAITRCQEELAQRFEKRNIFLCPVSTPAAYHSYMMDPILEDIEESIGNLVRREPKVELISTVTGEAASEEDFTTGKYWSRNVREPTNLAQAITTAAKGRENAIFVEITPKRAFQKNIRENLGEETIAFSSLQPNKEYETLFDLVKSLFEFGHNLNWPCFYRGLKTTPTDYPRYQFDHKNLKTYLKSLQLQNKIAYSYHPLIDSANDGLNFTCFITQDRAPYVFEHKANATPFVPGSCFVELGLACVMGSLRPRVPLSTCQVRVEFLAPCVISQNFLNIKVKLEAEETKTKFEITSSSSGVYARGEVTKIKKTVSEKQHISLGSIFQRCKLILTSDEVYEKLLHHGFQYGAIFKRLNIISFCDELKEGITTIKVTEDLRREMYEYHIHPVLLDCFLQMGLVMATRDKKIGGKTGFPSKIGKLTVLKTFEVEMNIYVKVIKYTEDYFEVCGFFIDKYGSILARLEEIGFTYSKQRQSNDNFLLENIWKQISLIQMLGNSGEVPPCLVLMDTFGIAQQLKKYLPCDSKYIGFQEWEASQDSEMRVGDMMKTEIKNFHHVLFMWRIKKLNEEIPGILLQYLTKCCEAFRQLIVALKDQNVDCSVTVITYRTTRNVDHINPGFVLSGMTRASLIEVPNIMFRMIDISDTSPQNIASLADAIIKCEGKDYPELCIDQGRIFISEIRQTSFERIYESQPHKSHQNSEMFTLCTSDPYNVVEVTAMIGRYKLTPFSDQSVEVEMDKICIHSEDYFPVSTSSCSFGNTLYWAGDTMEKHKLVALDFSGTVTAIGKDVKEVMVGDHIATCFPLVASSKVSLPETICFHSKKFPVFRNVPCASYFIIA</sequence>
<evidence type="ECO:0000313" key="6">
    <source>
        <dbReference type="Proteomes" id="UP000248480"/>
    </source>
</evidence>
<keyword evidence="6" id="KW-1185">Reference proteome</keyword>
<dbReference type="PANTHER" id="PTHR45681">
    <property type="entry name" value="POLYKETIDE SYNTHASE 44-RELATED"/>
    <property type="match status" value="1"/>
</dbReference>
<evidence type="ECO:0000259" key="5">
    <source>
        <dbReference type="PROSITE" id="PS52019"/>
    </source>
</evidence>
<dbReference type="InterPro" id="IPR049552">
    <property type="entry name" value="PKS_DH_N"/>
</dbReference>
<dbReference type="Pfam" id="PF14765">
    <property type="entry name" value="PS-DH"/>
    <property type="match status" value="1"/>
</dbReference>
<proteinExistence type="predicted"/>
<dbReference type="GO" id="GO:0004314">
    <property type="term" value="F:[acyl-carrier-protein] S-malonyltransferase activity"/>
    <property type="evidence" value="ECO:0007669"/>
    <property type="project" value="UniProtKB-EC"/>
</dbReference>
<comment type="pathway">
    <text evidence="1">Lipid metabolism; fatty acid biosynthesis.</text>
</comment>
<dbReference type="KEGG" id="tmu:111822323"/>
<evidence type="ECO:0000256" key="3">
    <source>
        <dbReference type="ARBA" id="ARBA00048404"/>
    </source>
</evidence>
<dbReference type="InterPro" id="IPR014043">
    <property type="entry name" value="Acyl_transferase_dom"/>
</dbReference>
<dbReference type="Gene3D" id="3.40.366.10">
    <property type="entry name" value="Malonyl-Coenzyme A Acyl Carrier Protein, domain 2"/>
    <property type="match status" value="1"/>
</dbReference>
<dbReference type="SUPFAM" id="SSF55048">
    <property type="entry name" value="Probable ACP-binding domain of malonyl-CoA ACP transacylase"/>
    <property type="match status" value="1"/>
</dbReference>
<dbReference type="InterPro" id="IPR042104">
    <property type="entry name" value="PKS_dehydratase_sf"/>
</dbReference>
<dbReference type="Gene3D" id="3.10.129.110">
    <property type="entry name" value="Polyketide synthase dehydratase"/>
    <property type="match status" value="1"/>
</dbReference>